<name>A0A0D3JAR1_EMIH1</name>
<keyword evidence="2" id="KW-1185">Reference proteome</keyword>
<protein>
    <submittedName>
        <fullName evidence="1">Uncharacterized protein</fullName>
    </submittedName>
</protein>
<dbReference type="GeneID" id="17266143"/>
<organism evidence="1 2">
    <name type="scientific">Emiliania huxleyi (strain CCMP1516)</name>
    <dbReference type="NCBI Taxonomy" id="280463"/>
    <lineage>
        <taxon>Eukaryota</taxon>
        <taxon>Haptista</taxon>
        <taxon>Haptophyta</taxon>
        <taxon>Prymnesiophyceae</taxon>
        <taxon>Isochrysidales</taxon>
        <taxon>Noelaerhabdaceae</taxon>
        <taxon>Emiliania</taxon>
    </lineage>
</organism>
<reference evidence="1" key="2">
    <citation type="submission" date="2024-10" db="UniProtKB">
        <authorList>
            <consortium name="EnsemblProtists"/>
        </authorList>
    </citation>
    <scope>IDENTIFICATION</scope>
</reference>
<dbReference type="PaxDb" id="2903-EOD20596"/>
<accession>A0A0D3JAR1</accession>
<proteinExistence type="predicted"/>
<evidence type="ECO:0000313" key="1">
    <source>
        <dbReference type="EnsemblProtists" id="EOD20596"/>
    </source>
</evidence>
<reference evidence="2" key="1">
    <citation type="journal article" date="2013" name="Nature">
        <title>Pan genome of the phytoplankton Emiliania underpins its global distribution.</title>
        <authorList>
            <person name="Read B.A."/>
            <person name="Kegel J."/>
            <person name="Klute M.J."/>
            <person name="Kuo A."/>
            <person name="Lefebvre S.C."/>
            <person name="Maumus F."/>
            <person name="Mayer C."/>
            <person name="Miller J."/>
            <person name="Monier A."/>
            <person name="Salamov A."/>
            <person name="Young J."/>
            <person name="Aguilar M."/>
            <person name="Claverie J.M."/>
            <person name="Frickenhaus S."/>
            <person name="Gonzalez K."/>
            <person name="Herman E.K."/>
            <person name="Lin Y.C."/>
            <person name="Napier J."/>
            <person name="Ogata H."/>
            <person name="Sarno A.F."/>
            <person name="Shmutz J."/>
            <person name="Schroeder D."/>
            <person name="de Vargas C."/>
            <person name="Verret F."/>
            <person name="von Dassow P."/>
            <person name="Valentin K."/>
            <person name="Van de Peer Y."/>
            <person name="Wheeler G."/>
            <person name="Dacks J.B."/>
            <person name="Delwiche C.F."/>
            <person name="Dyhrman S.T."/>
            <person name="Glockner G."/>
            <person name="John U."/>
            <person name="Richards T."/>
            <person name="Worden A.Z."/>
            <person name="Zhang X."/>
            <person name="Grigoriev I.V."/>
            <person name="Allen A.E."/>
            <person name="Bidle K."/>
            <person name="Borodovsky M."/>
            <person name="Bowler C."/>
            <person name="Brownlee C."/>
            <person name="Cock J.M."/>
            <person name="Elias M."/>
            <person name="Gladyshev V.N."/>
            <person name="Groth M."/>
            <person name="Guda C."/>
            <person name="Hadaegh A."/>
            <person name="Iglesias-Rodriguez M.D."/>
            <person name="Jenkins J."/>
            <person name="Jones B.M."/>
            <person name="Lawson T."/>
            <person name="Leese F."/>
            <person name="Lindquist E."/>
            <person name="Lobanov A."/>
            <person name="Lomsadze A."/>
            <person name="Malik S.B."/>
            <person name="Marsh M.E."/>
            <person name="Mackinder L."/>
            <person name="Mock T."/>
            <person name="Mueller-Roeber B."/>
            <person name="Pagarete A."/>
            <person name="Parker M."/>
            <person name="Probert I."/>
            <person name="Quesneville H."/>
            <person name="Raines C."/>
            <person name="Rensing S.A."/>
            <person name="Riano-Pachon D.M."/>
            <person name="Richier S."/>
            <person name="Rokitta S."/>
            <person name="Shiraiwa Y."/>
            <person name="Soanes D.M."/>
            <person name="van der Giezen M."/>
            <person name="Wahlund T.M."/>
            <person name="Williams B."/>
            <person name="Wilson W."/>
            <person name="Wolfe G."/>
            <person name="Wurch L.L."/>
        </authorList>
    </citation>
    <scope>NUCLEOTIDE SEQUENCE</scope>
</reference>
<sequence>MTGVLLTGKIDTSFLATELSSFHPPYECILAARRARDVESEAHVRAAAGSPLELLVRRAACGGVADISWRVCPCGALVWTTGPRRDSRGPSAPHAGLLRDMQVLAEEISSRDSGGPSRLAQRAVRNALGLRGAPEQRVHGSLSADGFRVTPGGKLVHEFPPVEENVIAFLVEMMTDMMHPNQHGQLHPVIPPFAVSPV</sequence>
<dbReference type="AlphaFoldDB" id="A0A0D3JAR1"/>
<evidence type="ECO:0000313" key="2">
    <source>
        <dbReference type="Proteomes" id="UP000013827"/>
    </source>
</evidence>
<dbReference type="Proteomes" id="UP000013827">
    <property type="component" value="Unassembled WGS sequence"/>
</dbReference>
<dbReference type="HOGENOM" id="CLU_1380383_0_0_1"/>
<dbReference type="KEGG" id="ehx:EMIHUDRAFT_355146"/>
<dbReference type="RefSeq" id="XP_005773025.1">
    <property type="nucleotide sequence ID" value="XM_005772968.1"/>
</dbReference>
<dbReference type="EnsemblProtists" id="EOD20596">
    <property type="protein sequence ID" value="EOD20596"/>
    <property type="gene ID" value="EMIHUDRAFT_355146"/>
</dbReference>